<name>A9WR11_RENSM</name>
<accession>A9WR11</accession>
<protein>
    <submittedName>
        <fullName evidence="1">Hypothetical membrane protein</fullName>
    </submittedName>
</protein>
<dbReference type="HOGENOM" id="CLU_077332_1_1_11"/>
<keyword evidence="2" id="KW-1185">Reference proteome</keyword>
<dbReference type="EMBL" id="CP000910">
    <property type="protein sequence ID" value="ABY22385.1"/>
    <property type="molecule type" value="Genomic_DNA"/>
</dbReference>
<dbReference type="AlphaFoldDB" id="A9WR11"/>
<dbReference type="STRING" id="288705.RSal33209_0638"/>
<gene>
    <name evidence="1" type="ordered locus">RSal33209_0638</name>
</gene>
<dbReference type="KEGG" id="rsa:RSal33209_0638"/>
<evidence type="ECO:0000313" key="1">
    <source>
        <dbReference type="EMBL" id="ABY22385.1"/>
    </source>
</evidence>
<dbReference type="Proteomes" id="UP000002007">
    <property type="component" value="Chromosome"/>
</dbReference>
<proteinExistence type="predicted"/>
<sequence length="231" mass="24442">MKSIVATEYHCKMYVVTIDQQHSRRSPDRVPELLHMLQVVPTTLSFERTVGDEVQGLIGSADAVAEAVLIAVRATEWSIGIGLGAVDKPLPESSRAAVGSAFIAAREAVESAKRRGSRLPLALVSSTSKLSPVASNKAVAAAAEAEAVLVLLGQLIAARSATQWRVLDQMQRTPLAPLTKIADALSTSHQAVSATLLRANRQEELAARPAAATLLDRALEVALGLNVLDTL</sequence>
<dbReference type="eggNOG" id="COG1846">
    <property type="taxonomic scope" value="Bacteria"/>
</dbReference>
<reference evidence="2" key="1">
    <citation type="journal article" date="2008" name="J. Bacteriol.">
        <title>Genome sequence of the fish pathogen Renibacterium salmoninarum suggests reductive evolution away from an environmental Arthrobacter ancestor.</title>
        <authorList>
            <person name="Wiens G.D."/>
            <person name="Rockey D.D."/>
            <person name="Wu Z."/>
            <person name="Chang J."/>
            <person name="Levy R."/>
            <person name="Crane S."/>
            <person name="Chen D.S."/>
            <person name="Capri G.R."/>
            <person name="Burnett J.R."/>
            <person name="Sudheesh P.S."/>
            <person name="Schipma M.J."/>
            <person name="Burd H."/>
            <person name="Bhattacharyya A."/>
            <person name="Rhodes L.D."/>
            <person name="Kaul R."/>
            <person name="Strom M.S."/>
        </authorList>
    </citation>
    <scope>NUCLEOTIDE SEQUENCE [LARGE SCALE GENOMIC DNA]</scope>
    <source>
        <strain evidence="2">ATCC 33209 / DSM 20767 / JCM 11484 / NBRC 15589 / NCIMB 2235</strain>
    </source>
</reference>
<organism evidence="1 2">
    <name type="scientific">Renibacterium salmoninarum (strain ATCC 33209 / DSM 20767 / JCM 11484 / NBRC 15589 / NCIMB 2235)</name>
    <dbReference type="NCBI Taxonomy" id="288705"/>
    <lineage>
        <taxon>Bacteria</taxon>
        <taxon>Bacillati</taxon>
        <taxon>Actinomycetota</taxon>
        <taxon>Actinomycetes</taxon>
        <taxon>Micrococcales</taxon>
        <taxon>Micrococcaceae</taxon>
        <taxon>Renibacterium</taxon>
    </lineage>
</organism>
<evidence type="ECO:0000313" key="2">
    <source>
        <dbReference type="Proteomes" id="UP000002007"/>
    </source>
</evidence>